<reference evidence="11 12" key="1">
    <citation type="submission" date="2008-08" db="EMBL/GenBank/DDBJ databases">
        <title>Draft genome sequence of Bacteroides plebeius (DSM 17135).</title>
        <authorList>
            <person name="Sudarsanam P."/>
            <person name="Ley R."/>
            <person name="Guruge J."/>
            <person name="Turnbaugh P.J."/>
            <person name="Mahowald M."/>
            <person name="Liep D."/>
            <person name="Gordon J."/>
        </authorList>
    </citation>
    <scope>NUCLEOTIDE SEQUENCE [LARGE SCALE GENOMIC DNA]</scope>
    <source>
        <strain evidence="12">DSM 17135 / JCM 12973 / M2</strain>
    </source>
</reference>
<evidence type="ECO:0000256" key="4">
    <source>
        <dbReference type="ARBA" id="ARBA00022989"/>
    </source>
</evidence>
<dbReference type="InterPro" id="IPR036318">
    <property type="entry name" value="FAD-bd_PCMH-like_sf"/>
</dbReference>
<dbReference type="InterPro" id="IPR016169">
    <property type="entry name" value="FAD-bd_PCMH_sub2"/>
</dbReference>
<dbReference type="Pfam" id="PF01595">
    <property type="entry name" value="CNNM"/>
    <property type="match status" value="1"/>
</dbReference>
<evidence type="ECO:0000256" key="7">
    <source>
        <dbReference type="PROSITE-ProRule" id="PRU00703"/>
    </source>
</evidence>
<dbReference type="CDD" id="cd04590">
    <property type="entry name" value="CBS_pair_CorC_HlyC_assoc"/>
    <property type="match status" value="1"/>
</dbReference>
<dbReference type="InterPro" id="IPR044751">
    <property type="entry name" value="Ion_transp-like_CBS"/>
</dbReference>
<gene>
    <name evidence="11" type="ORF">BACPLE_02018</name>
</gene>
<keyword evidence="2 8" id="KW-0812">Transmembrane</keyword>
<dbReference type="InterPro" id="IPR000644">
    <property type="entry name" value="CBS_dom"/>
</dbReference>
<dbReference type="Proteomes" id="UP000003452">
    <property type="component" value="Unassembled WGS sequence"/>
</dbReference>
<evidence type="ECO:0008006" key="13">
    <source>
        <dbReference type="Google" id="ProtNLM"/>
    </source>
</evidence>
<protein>
    <recommendedName>
        <fullName evidence="13">HlyC/CorC family transporter</fullName>
    </recommendedName>
</protein>
<dbReference type="Pfam" id="PF00571">
    <property type="entry name" value="CBS"/>
    <property type="match status" value="2"/>
</dbReference>
<dbReference type="GO" id="GO:0050660">
    <property type="term" value="F:flavin adenine dinucleotide binding"/>
    <property type="evidence" value="ECO:0007669"/>
    <property type="project" value="InterPro"/>
</dbReference>
<dbReference type="InterPro" id="IPR046342">
    <property type="entry name" value="CBS_dom_sf"/>
</dbReference>
<dbReference type="Gene3D" id="3.10.580.10">
    <property type="entry name" value="CBS-domain"/>
    <property type="match status" value="1"/>
</dbReference>
<feature type="domain" description="CBS" evidence="9">
    <location>
        <begin position="288"/>
        <end position="348"/>
    </location>
</feature>
<evidence type="ECO:0000256" key="8">
    <source>
        <dbReference type="PROSITE-ProRule" id="PRU01193"/>
    </source>
</evidence>
<reference evidence="11 12" key="2">
    <citation type="submission" date="2008-08" db="EMBL/GenBank/DDBJ databases">
        <authorList>
            <person name="Fulton L."/>
            <person name="Clifton S."/>
            <person name="Fulton B."/>
            <person name="Xu J."/>
            <person name="Minx P."/>
            <person name="Pepin K.H."/>
            <person name="Johnson M."/>
            <person name="Thiruvilangam P."/>
            <person name="Bhonagiri V."/>
            <person name="Nash W.E."/>
            <person name="Mardis E.R."/>
            <person name="Wilson R.K."/>
        </authorList>
    </citation>
    <scope>NUCLEOTIDE SEQUENCE [LARGE SCALE GENOMIC DNA]</scope>
    <source>
        <strain evidence="12">DSM 17135 / JCM 12973 / M2</strain>
    </source>
</reference>
<proteinExistence type="predicted"/>
<dbReference type="InterPro" id="IPR002550">
    <property type="entry name" value="CNNM"/>
</dbReference>
<dbReference type="Gene3D" id="3.30.465.10">
    <property type="match status" value="1"/>
</dbReference>
<organism evidence="11 12">
    <name type="scientific">Phocaeicola plebeius (strain DSM 17135 / JCM 12973 / CCUG 54634 / M2)</name>
    <name type="common">Bacteroides plebeius</name>
    <dbReference type="NCBI Taxonomy" id="484018"/>
    <lineage>
        <taxon>Bacteria</taxon>
        <taxon>Pseudomonadati</taxon>
        <taxon>Bacteroidota</taxon>
        <taxon>Bacteroidia</taxon>
        <taxon>Bacteroidales</taxon>
        <taxon>Bacteroidaceae</taxon>
        <taxon>Phocaeicola</taxon>
    </lineage>
</organism>
<name>B5CZ61_PHOPM</name>
<dbReference type="InterPro" id="IPR005170">
    <property type="entry name" value="Transptr-assoc_dom"/>
</dbReference>
<evidence type="ECO:0000313" key="11">
    <source>
        <dbReference type="EMBL" id="EDY95742.1"/>
    </source>
</evidence>
<keyword evidence="5 7" id="KW-0129">CBS domain</keyword>
<comment type="caution">
    <text evidence="11">The sequence shown here is derived from an EMBL/GenBank/DDBJ whole genome shotgun (WGS) entry which is preliminary data.</text>
</comment>
<keyword evidence="3" id="KW-0677">Repeat</keyword>
<evidence type="ECO:0000313" key="12">
    <source>
        <dbReference type="Proteomes" id="UP000003452"/>
    </source>
</evidence>
<dbReference type="Pfam" id="PF03471">
    <property type="entry name" value="CorC_HlyC"/>
    <property type="match status" value="1"/>
</dbReference>
<dbReference type="SMART" id="SM01091">
    <property type="entry name" value="CorC_HlyC"/>
    <property type="match status" value="1"/>
</dbReference>
<dbReference type="GO" id="GO:0005886">
    <property type="term" value="C:plasma membrane"/>
    <property type="evidence" value="ECO:0007669"/>
    <property type="project" value="TreeGrafter"/>
</dbReference>
<sequence length="433" mass="49123">MLSKQTAHKLPNKTISMELIIQLLISMVFSAYFSGMEIAFVSSNKLRFEMEKTNNVSSYILSVFYRHSNNFISTMLVGNNIALVIYGILMAQLIEHYILADVISNQALLVPIETVISTLIILVTGEFLPKTLFKINPNATLKFFSVPTFVCYIILYPISRFSSMLSSGILHLVGVKTNKEDREKAFTKVDLDYFIQSSIEEKEGEEIDNEIKIFRNALDFSNVKIRDCMIPRTEIIAVDFDTPLTELKKVFIENGISKIIVYKENIDNIVGYIHSSEMFRSNDEWQNGIRSIPFVPETMAAHKLMRIFKQQKRSLAVVVDEFGGVSGIVALEDLIEEILGDIEDEHDTTSIVAKQISDNEYIFSGRIDIEKANETFGLNLPESENYQTIGGLILNECQSIPKVNDVIQTENFTFKIIKVSANKIELVKLFTTK</sequence>
<dbReference type="PROSITE" id="PS51371">
    <property type="entry name" value="CBS"/>
    <property type="match status" value="1"/>
</dbReference>
<keyword evidence="6 8" id="KW-0472">Membrane</keyword>
<evidence type="ECO:0000259" key="9">
    <source>
        <dbReference type="PROSITE" id="PS51371"/>
    </source>
</evidence>
<dbReference type="PANTHER" id="PTHR22777">
    <property type="entry name" value="HEMOLYSIN-RELATED"/>
    <property type="match status" value="1"/>
</dbReference>
<evidence type="ECO:0000259" key="10">
    <source>
        <dbReference type="PROSITE" id="PS51846"/>
    </source>
</evidence>
<dbReference type="PROSITE" id="PS51846">
    <property type="entry name" value="CNNM"/>
    <property type="match status" value="1"/>
</dbReference>
<feature type="domain" description="CNNM transmembrane" evidence="10">
    <location>
        <begin position="12"/>
        <end position="210"/>
    </location>
</feature>
<comment type="subcellular location">
    <subcellularLocation>
        <location evidence="1">Membrane</location>
        <topology evidence="1">Multi-pass membrane protein</topology>
    </subcellularLocation>
</comment>
<evidence type="ECO:0000256" key="6">
    <source>
        <dbReference type="ARBA" id="ARBA00023136"/>
    </source>
</evidence>
<accession>B5CZ61</accession>
<dbReference type="SUPFAM" id="SSF56176">
    <property type="entry name" value="FAD-binding/transporter-associated domain-like"/>
    <property type="match status" value="1"/>
</dbReference>
<keyword evidence="4 8" id="KW-1133">Transmembrane helix</keyword>
<dbReference type="PANTHER" id="PTHR22777:SF17">
    <property type="entry name" value="UPF0053 PROTEIN SLL0260"/>
    <property type="match status" value="1"/>
</dbReference>
<dbReference type="eggNOG" id="COG1253">
    <property type="taxonomic scope" value="Bacteria"/>
</dbReference>
<evidence type="ECO:0000256" key="3">
    <source>
        <dbReference type="ARBA" id="ARBA00022737"/>
    </source>
</evidence>
<dbReference type="SUPFAM" id="SSF54631">
    <property type="entry name" value="CBS-domain pair"/>
    <property type="match status" value="1"/>
</dbReference>
<dbReference type="AlphaFoldDB" id="B5CZ61"/>
<evidence type="ECO:0000256" key="2">
    <source>
        <dbReference type="ARBA" id="ARBA00022692"/>
    </source>
</evidence>
<dbReference type="HOGENOM" id="CLU_015237_4_1_10"/>
<evidence type="ECO:0000256" key="5">
    <source>
        <dbReference type="ARBA" id="ARBA00023122"/>
    </source>
</evidence>
<evidence type="ECO:0000256" key="1">
    <source>
        <dbReference type="ARBA" id="ARBA00004141"/>
    </source>
</evidence>
<dbReference type="EMBL" id="ABQC02000019">
    <property type="protein sequence ID" value="EDY95742.1"/>
    <property type="molecule type" value="Genomic_DNA"/>
</dbReference>